<gene>
    <name evidence="8" type="ORF">IAA31_06685</name>
</gene>
<proteinExistence type="predicted"/>
<evidence type="ECO:0000256" key="6">
    <source>
        <dbReference type="SAM" id="Phobius"/>
    </source>
</evidence>
<dbReference type="PANTHER" id="PTHR36985:SF1">
    <property type="entry name" value="TRANSLOCATION AND ASSEMBLY MODULE SUBUNIT TAMB"/>
    <property type="match status" value="1"/>
</dbReference>
<evidence type="ECO:0000256" key="3">
    <source>
        <dbReference type="ARBA" id="ARBA00022989"/>
    </source>
</evidence>
<accession>A0A9E2KQE8</accession>
<sequence length="1347" mass="144000">MSTPQEKKAQGPDNALPTKKENTSLKAEVKLGPRKSWRRRLCKWAAGTFLGLLLVLSGGLYYLCFTLSGAQQAFAWAQHFTQGIIGLEGQIVGGNLWSGLEVQKVRVTVPDTIKVQAQALTLRYDLLPALTRGRFRADSIKAQDLQVILLENGALTAPQEPTTEAETASSEPFRLRFPLELEVGQLHVDNFAYLSSQVDVNIASFNALLQAVDDSALMQDGRARGVVVHVKSDSDPKAQCERLAARLSAPARGLTAAPWQEIVEEESATPSKATAVKTFDDGQGVIASMPTVALPLDVTVLDLKLEDARYYQDGFDTQRTEQLNLTATWHGTRLSVLKLSAEHPRGDLLISGIMDFRDFFYLDFNLSGAGTLATQNRDFLGGLLYGLQGRAKVSGSLTDLNAQIDLLNPRDTHIKARLNCLSALLPMEVQVQSFELTYPLFSTQPPEVTLRNLNLLAAGNILGDGFDSKLETLFSGYGFYDYAVDFLGKVSLQGVDIAHLNLSGEYLKSIVEGKVQGRVNYADEISFAGKAELLSSDGGVFSPAFKGPFNATTKLNAAIVLPPTPDEKLNVLVNMPTLQAKFNLQGLPAHLQVDTLQGSLMEGFGVKLLSFNQGQNQVEITGLLDPQSDSALSGVINLANLATLAPGVEGDLQASVQASGGLEALEVHLSGRADKIQAGSTRLRKVAFDGRLDTASRAFNLSGVINTLRLAQGLKPARQCVLDLSGSSAQHNLSFACSGANSIFIAARGALNDSLTAWQGALEEFFFNSELSGSVSLHDEVSIALDLAQGSGEVSAFALRTDAGSVEVGQTIFSPGNVTSTVHFNQVDLKSLNDLLPEGVHMSGPVELNAAIKIAHSKPDINLEVSSDNARIFAQGVPLFFDKLRLNSTVKPHRAELNADISLKRGRGSAAIDVAVLDPLGSKRLDGSVKLTNLDLALFMGVGSMFNDLQGMLNIDGALSGNLSKPLFNGEITATGSAEPRYDVGQVESFDVKLLAHGQQGDLSGFIGLNDGKLNLDGALDWSQGAQGQLQVTARRLPAFLMGFGQAFADIDATAQMGDHFAVSGQVTIPQALISVSSLGSSGAMPSSDEIIVPEGGTRVLIQEASAPVPATVDLTVAMGDDVRVSAMGLEARISGQLHINKELTQNDISGQGQLELVDGRADLYGHHFFVNHARASFNGPLTNPGLDVEVVADPEEMEDNVEAGVRVTGDALAPQVTLFSKPSMSQNEIMSYLLYGHGLDKSSNLNDGNNSGMLVGLGVSSLGGLVNSMVGAFGVQNVRVNTAGSGDDTQVQVQGYITRNIRVGYGYGVFNAVGEFKLRYEFMRRLYAEFVSSVDQAVDIIYSFEF</sequence>
<keyword evidence="2 6" id="KW-0812">Transmembrane</keyword>
<dbReference type="Pfam" id="PF04357">
    <property type="entry name" value="TamB"/>
    <property type="match status" value="1"/>
</dbReference>
<feature type="domain" description="Translocation and assembly module TamB C-terminal" evidence="7">
    <location>
        <begin position="1010"/>
        <end position="1347"/>
    </location>
</feature>
<evidence type="ECO:0000313" key="8">
    <source>
        <dbReference type="EMBL" id="MBU3827157.1"/>
    </source>
</evidence>
<evidence type="ECO:0000313" key="9">
    <source>
        <dbReference type="Proteomes" id="UP000824150"/>
    </source>
</evidence>
<dbReference type="EMBL" id="JAHLFG010000071">
    <property type="protein sequence ID" value="MBU3827157.1"/>
    <property type="molecule type" value="Genomic_DNA"/>
</dbReference>
<dbReference type="PANTHER" id="PTHR36985">
    <property type="entry name" value="TRANSLOCATION AND ASSEMBLY MODULE SUBUNIT TAMB"/>
    <property type="match status" value="1"/>
</dbReference>
<feature type="transmembrane region" description="Helical" evidence="6">
    <location>
        <begin position="44"/>
        <end position="63"/>
    </location>
</feature>
<comment type="subcellular location">
    <subcellularLocation>
        <location evidence="1">Membrane</location>
        <topology evidence="1">Single-pass membrane protein</topology>
    </subcellularLocation>
</comment>
<feature type="region of interest" description="Disordered" evidence="5">
    <location>
        <begin position="1"/>
        <end position="23"/>
    </location>
</feature>
<comment type="caution">
    <text evidence="8">The sequence shown here is derived from an EMBL/GenBank/DDBJ whole genome shotgun (WGS) entry which is preliminary data.</text>
</comment>
<protein>
    <submittedName>
        <fullName evidence="8">Translocation/assembly module TamB domain-containing protein</fullName>
    </submittedName>
</protein>
<evidence type="ECO:0000256" key="5">
    <source>
        <dbReference type="SAM" id="MobiDB-lite"/>
    </source>
</evidence>
<dbReference type="Proteomes" id="UP000824150">
    <property type="component" value="Unassembled WGS sequence"/>
</dbReference>
<name>A0A9E2KQE8_9GAMM</name>
<feature type="compositionally biased region" description="Basic and acidic residues" evidence="5">
    <location>
        <begin position="1"/>
        <end position="10"/>
    </location>
</feature>
<dbReference type="GO" id="GO:0005886">
    <property type="term" value="C:plasma membrane"/>
    <property type="evidence" value="ECO:0007669"/>
    <property type="project" value="InterPro"/>
</dbReference>
<dbReference type="GO" id="GO:0097347">
    <property type="term" value="C:TAM protein secretion complex"/>
    <property type="evidence" value="ECO:0007669"/>
    <property type="project" value="TreeGrafter"/>
</dbReference>
<organism evidence="8 9">
    <name type="scientific">Candidatus Anaerobiospirillum merdipullorum</name>
    <dbReference type="NCBI Taxonomy" id="2838450"/>
    <lineage>
        <taxon>Bacteria</taxon>
        <taxon>Pseudomonadati</taxon>
        <taxon>Pseudomonadota</taxon>
        <taxon>Gammaproteobacteria</taxon>
        <taxon>Aeromonadales</taxon>
        <taxon>Succinivibrionaceae</taxon>
        <taxon>Anaerobiospirillum</taxon>
    </lineage>
</organism>
<reference evidence="8" key="1">
    <citation type="journal article" date="2021" name="PeerJ">
        <title>Extensive microbial diversity within the chicken gut microbiome revealed by metagenomics and culture.</title>
        <authorList>
            <person name="Gilroy R."/>
            <person name="Ravi A."/>
            <person name="Getino M."/>
            <person name="Pursley I."/>
            <person name="Horton D.L."/>
            <person name="Alikhan N.F."/>
            <person name="Baker D."/>
            <person name="Gharbi K."/>
            <person name="Hall N."/>
            <person name="Watson M."/>
            <person name="Adriaenssens E.M."/>
            <person name="Foster-Nyarko E."/>
            <person name="Jarju S."/>
            <person name="Secka A."/>
            <person name="Antonio M."/>
            <person name="Oren A."/>
            <person name="Chaudhuri R.R."/>
            <person name="La Ragione R."/>
            <person name="Hildebrand F."/>
            <person name="Pallen M.J."/>
        </authorList>
    </citation>
    <scope>NUCLEOTIDE SEQUENCE</scope>
    <source>
        <strain evidence="8">687</strain>
    </source>
</reference>
<keyword evidence="4 6" id="KW-0472">Membrane</keyword>
<evidence type="ECO:0000256" key="2">
    <source>
        <dbReference type="ARBA" id="ARBA00022692"/>
    </source>
</evidence>
<evidence type="ECO:0000259" key="7">
    <source>
        <dbReference type="Pfam" id="PF04357"/>
    </source>
</evidence>
<evidence type="ECO:0000256" key="1">
    <source>
        <dbReference type="ARBA" id="ARBA00004167"/>
    </source>
</evidence>
<keyword evidence="3 6" id="KW-1133">Transmembrane helix</keyword>
<dbReference type="InterPro" id="IPR007452">
    <property type="entry name" value="TamB_C"/>
</dbReference>
<reference evidence="8" key="2">
    <citation type="submission" date="2021-04" db="EMBL/GenBank/DDBJ databases">
        <authorList>
            <person name="Gilroy R."/>
        </authorList>
    </citation>
    <scope>NUCLEOTIDE SEQUENCE</scope>
    <source>
        <strain evidence="8">687</strain>
    </source>
</reference>
<evidence type="ECO:0000256" key="4">
    <source>
        <dbReference type="ARBA" id="ARBA00023136"/>
    </source>
</evidence>
<dbReference type="GO" id="GO:0009306">
    <property type="term" value="P:protein secretion"/>
    <property type="evidence" value="ECO:0007669"/>
    <property type="project" value="InterPro"/>
</dbReference>